<keyword evidence="1" id="KW-0812">Transmembrane</keyword>
<accession>A0A285IXQ2</accession>
<feature type="transmembrane region" description="Helical" evidence="1">
    <location>
        <begin position="6"/>
        <end position="28"/>
    </location>
</feature>
<sequence>MRAHPFLAGLGGGYVGAVFALKMAALLSGSYDLQLALWFACAPLSIVSGPYELVVVRIVSDLLGDAVAVVTDVLWWVMLASVQTLTLWGVCALLQRCQVGRRERDQSQRSIMAWARETSVGVKAGLWRVK</sequence>
<keyword evidence="1" id="KW-1133">Transmembrane helix</keyword>
<evidence type="ECO:0000256" key="1">
    <source>
        <dbReference type="SAM" id="Phobius"/>
    </source>
</evidence>
<reference evidence="2 3" key="1">
    <citation type="submission" date="2017-09" db="EMBL/GenBank/DDBJ databases">
        <authorList>
            <person name="Ehlers B."/>
            <person name="Leendertz F.H."/>
        </authorList>
    </citation>
    <scope>NUCLEOTIDE SEQUENCE [LARGE SCALE GENOMIC DNA]</scope>
    <source>
        <strain evidence="2 3">CGMCC 4.6857</strain>
    </source>
</reference>
<dbReference type="EMBL" id="OBDY01000013">
    <property type="protein sequence ID" value="SNY52830.1"/>
    <property type="molecule type" value="Genomic_DNA"/>
</dbReference>
<dbReference type="Proteomes" id="UP000219612">
    <property type="component" value="Unassembled WGS sequence"/>
</dbReference>
<keyword evidence="1" id="KW-0472">Membrane</keyword>
<keyword evidence="3" id="KW-1185">Reference proteome</keyword>
<proteinExistence type="predicted"/>
<name>A0A285IXQ2_9ACTN</name>
<feature type="transmembrane region" description="Helical" evidence="1">
    <location>
        <begin position="73"/>
        <end position="94"/>
    </location>
</feature>
<protein>
    <submittedName>
        <fullName evidence="2">Uncharacterized protein</fullName>
    </submittedName>
</protein>
<evidence type="ECO:0000313" key="2">
    <source>
        <dbReference type="EMBL" id="SNY52830.1"/>
    </source>
</evidence>
<organism evidence="2 3">
    <name type="scientific">Paractinoplanes atraurantiacus</name>
    <dbReference type="NCBI Taxonomy" id="1036182"/>
    <lineage>
        <taxon>Bacteria</taxon>
        <taxon>Bacillati</taxon>
        <taxon>Actinomycetota</taxon>
        <taxon>Actinomycetes</taxon>
        <taxon>Micromonosporales</taxon>
        <taxon>Micromonosporaceae</taxon>
        <taxon>Paractinoplanes</taxon>
    </lineage>
</organism>
<evidence type="ECO:0000313" key="3">
    <source>
        <dbReference type="Proteomes" id="UP000219612"/>
    </source>
</evidence>
<gene>
    <name evidence="2" type="ORF">SAMN05421748_113107</name>
</gene>
<dbReference type="AlphaFoldDB" id="A0A285IXQ2"/>